<dbReference type="PANTHER" id="PTHR10562">
    <property type="entry name" value="SMALL UBIQUITIN-RELATED MODIFIER"/>
    <property type="match status" value="1"/>
</dbReference>
<sequence>MTAEPEEKPKLGITIVHDGSTIQIKVKATMAFKKVFEAAEKKFGKDPGTLKFVYDGTRVSPEDTPAGLGMDDGDQLDAFLQQLGGSMPSCYSRTSIH</sequence>
<evidence type="ECO:0000313" key="2">
    <source>
        <dbReference type="EMBL" id="KAL0067003.1"/>
    </source>
</evidence>
<keyword evidence="3" id="KW-1185">Reference proteome</keyword>
<dbReference type="InterPro" id="IPR029071">
    <property type="entry name" value="Ubiquitin-like_domsf"/>
</dbReference>
<dbReference type="InterPro" id="IPR000626">
    <property type="entry name" value="Ubiquitin-like_dom"/>
</dbReference>
<comment type="caution">
    <text evidence="2">The sequence shown here is derived from an EMBL/GenBank/DDBJ whole genome shotgun (WGS) entry which is preliminary data.</text>
</comment>
<organism evidence="2 3">
    <name type="scientific">Marasmius tenuissimus</name>
    <dbReference type="NCBI Taxonomy" id="585030"/>
    <lineage>
        <taxon>Eukaryota</taxon>
        <taxon>Fungi</taxon>
        <taxon>Dikarya</taxon>
        <taxon>Basidiomycota</taxon>
        <taxon>Agaricomycotina</taxon>
        <taxon>Agaricomycetes</taxon>
        <taxon>Agaricomycetidae</taxon>
        <taxon>Agaricales</taxon>
        <taxon>Marasmiineae</taxon>
        <taxon>Marasmiaceae</taxon>
        <taxon>Marasmius</taxon>
    </lineage>
</organism>
<dbReference type="PROSITE" id="PS50053">
    <property type="entry name" value="UBIQUITIN_2"/>
    <property type="match status" value="1"/>
</dbReference>
<proteinExistence type="predicted"/>
<dbReference type="Proteomes" id="UP001437256">
    <property type="component" value="Unassembled WGS sequence"/>
</dbReference>
<dbReference type="EMBL" id="JBBXMP010000030">
    <property type="protein sequence ID" value="KAL0067003.1"/>
    <property type="molecule type" value="Genomic_DNA"/>
</dbReference>
<dbReference type="Gene3D" id="3.10.20.90">
    <property type="entry name" value="Phosphatidylinositol 3-kinase Catalytic Subunit, Chain A, domain 1"/>
    <property type="match status" value="1"/>
</dbReference>
<dbReference type="InterPro" id="IPR022617">
    <property type="entry name" value="Rad60/SUMO-like_dom"/>
</dbReference>
<protein>
    <recommendedName>
        <fullName evidence="1">Ubiquitin-like domain-containing protein</fullName>
    </recommendedName>
</protein>
<accession>A0ABR3A034</accession>
<dbReference type="Pfam" id="PF11976">
    <property type="entry name" value="Rad60-SLD"/>
    <property type="match status" value="1"/>
</dbReference>
<reference evidence="2 3" key="1">
    <citation type="submission" date="2024-05" db="EMBL/GenBank/DDBJ databases">
        <title>A draft genome resource for the thread blight pathogen Marasmius tenuissimus strain MS-2.</title>
        <authorList>
            <person name="Yulfo-Soto G.E."/>
            <person name="Baruah I.K."/>
            <person name="Amoako-Attah I."/>
            <person name="Bukari Y."/>
            <person name="Meinhardt L.W."/>
            <person name="Bailey B.A."/>
            <person name="Cohen S.P."/>
        </authorList>
    </citation>
    <scope>NUCLEOTIDE SEQUENCE [LARGE SCALE GENOMIC DNA]</scope>
    <source>
        <strain evidence="2 3">MS-2</strain>
    </source>
</reference>
<gene>
    <name evidence="2" type="ORF">AAF712_005992</name>
</gene>
<evidence type="ECO:0000313" key="3">
    <source>
        <dbReference type="Proteomes" id="UP001437256"/>
    </source>
</evidence>
<name>A0ABR3A034_9AGAR</name>
<evidence type="ECO:0000259" key="1">
    <source>
        <dbReference type="PROSITE" id="PS50053"/>
    </source>
</evidence>
<feature type="domain" description="Ubiquitin-like" evidence="1">
    <location>
        <begin position="9"/>
        <end position="85"/>
    </location>
</feature>
<dbReference type="CDD" id="cd01763">
    <property type="entry name" value="Ubl_SUMO_like"/>
    <property type="match status" value="1"/>
</dbReference>
<dbReference type="SUPFAM" id="SSF54236">
    <property type="entry name" value="Ubiquitin-like"/>
    <property type="match status" value="1"/>
</dbReference>